<evidence type="ECO:0000259" key="9">
    <source>
        <dbReference type="SMART" id="SM00839"/>
    </source>
</evidence>
<evidence type="ECO:0000256" key="6">
    <source>
        <dbReference type="PIRSR" id="PIRSR000185-3"/>
    </source>
</evidence>
<comment type="similarity">
    <text evidence="1 3 7">Belongs to the Glu/Leu/Phe/Val dehydrogenases family.</text>
</comment>
<evidence type="ECO:0000256" key="7">
    <source>
        <dbReference type="RuleBase" id="RU004417"/>
    </source>
</evidence>
<dbReference type="Pfam" id="PF00208">
    <property type="entry name" value="ELFV_dehydrog"/>
    <property type="match status" value="1"/>
</dbReference>
<keyword evidence="11" id="KW-1185">Reference proteome</keyword>
<keyword evidence="5" id="KW-0547">Nucleotide-binding</keyword>
<dbReference type="InterPro" id="IPR006096">
    <property type="entry name" value="Glu/Leu/Phe/Val/Trp_DH_C"/>
</dbReference>
<feature type="binding site" evidence="5">
    <location>
        <position position="368"/>
    </location>
    <ligand>
        <name>substrate</name>
    </ligand>
</feature>
<dbReference type="InterPro" id="IPR033524">
    <property type="entry name" value="Glu/Leu/Phe/Val_DH_AS"/>
</dbReference>
<dbReference type="InterPro" id="IPR046346">
    <property type="entry name" value="Aminoacid_DH-like_N_sf"/>
</dbReference>
<keyword evidence="2 3" id="KW-0560">Oxidoreductase</keyword>
<dbReference type="Gene3D" id="3.40.50.720">
    <property type="entry name" value="NAD(P)-binding Rossmann-like Domain"/>
    <property type="match status" value="1"/>
</dbReference>
<evidence type="ECO:0000256" key="4">
    <source>
        <dbReference type="PIRSR" id="PIRSR000185-1"/>
    </source>
</evidence>
<evidence type="ECO:0000313" key="11">
    <source>
        <dbReference type="Proteomes" id="UP000245533"/>
    </source>
</evidence>
<dbReference type="EMBL" id="QGGB01000002">
    <property type="protein sequence ID" value="PWN07731.1"/>
    <property type="molecule type" value="Genomic_DNA"/>
</dbReference>
<feature type="site" description="Important for catalysis" evidence="6">
    <location>
        <position position="164"/>
    </location>
</feature>
<dbReference type="FunFam" id="3.40.50.10860:FF:000003">
    <property type="entry name" value="Glutamate dehydrogenase"/>
    <property type="match status" value="1"/>
</dbReference>
<evidence type="ECO:0000313" key="10">
    <source>
        <dbReference type="EMBL" id="PWN07731.1"/>
    </source>
</evidence>
<dbReference type="InterPro" id="IPR006097">
    <property type="entry name" value="Glu/Leu/Phe/Val/Trp_DH_dimer"/>
</dbReference>
<name>A0A316TVB4_9BACT</name>
<evidence type="ECO:0000256" key="2">
    <source>
        <dbReference type="ARBA" id="ARBA00023002"/>
    </source>
</evidence>
<dbReference type="SMART" id="SM00839">
    <property type="entry name" value="ELFV_dehydrog"/>
    <property type="match status" value="1"/>
</dbReference>
<feature type="binding site" evidence="5">
    <location>
        <position position="208"/>
    </location>
    <ligand>
        <name>NAD(+)</name>
        <dbReference type="ChEBI" id="CHEBI:57540"/>
    </ligand>
</feature>
<reference evidence="10 11" key="1">
    <citation type="submission" date="2018-05" db="EMBL/GenBank/DDBJ databases">
        <title>Rhodohalobacter halophilus gen. nov., sp. nov., a moderately halophilic member of the family Balneolaceae.</title>
        <authorList>
            <person name="Liu Z.-W."/>
        </authorList>
    </citation>
    <scope>NUCLEOTIDE SEQUENCE [LARGE SCALE GENOMIC DNA]</scope>
    <source>
        <strain evidence="10 11">8A47</strain>
    </source>
</reference>
<feature type="domain" description="Glutamate/phenylalanine/leucine/valine/L-tryptophan dehydrogenase C-terminal" evidence="9">
    <location>
        <begin position="201"/>
        <end position="432"/>
    </location>
</feature>
<feature type="binding site" evidence="5">
    <location>
        <position position="88"/>
    </location>
    <ligand>
        <name>substrate</name>
    </ligand>
</feature>
<organism evidence="10 11">
    <name type="scientific">Rhodohalobacter mucosus</name>
    <dbReference type="NCBI Taxonomy" id="2079485"/>
    <lineage>
        <taxon>Bacteria</taxon>
        <taxon>Pseudomonadati</taxon>
        <taxon>Balneolota</taxon>
        <taxon>Balneolia</taxon>
        <taxon>Balneolales</taxon>
        <taxon>Balneolaceae</taxon>
        <taxon>Rhodohalobacter</taxon>
    </lineage>
</organism>
<feature type="binding site" evidence="5">
    <location>
        <position position="112"/>
    </location>
    <ligand>
        <name>substrate</name>
    </ligand>
</feature>
<feature type="compositionally biased region" description="Polar residues" evidence="8">
    <location>
        <begin position="1"/>
        <end position="11"/>
    </location>
</feature>
<feature type="region of interest" description="Disordered" evidence="8">
    <location>
        <begin position="1"/>
        <end position="24"/>
    </location>
</feature>
<dbReference type="GO" id="GO:0006538">
    <property type="term" value="P:L-glutamate catabolic process"/>
    <property type="evidence" value="ECO:0007669"/>
    <property type="project" value="TreeGrafter"/>
</dbReference>
<dbReference type="RefSeq" id="WP_109644160.1">
    <property type="nucleotide sequence ID" value="NZ_QGGB01000002.1"/>
</dbReference>
<dbReference type="SUPFAM" id="SSF51735">
    <property type="entry name" value="NAD(P)-binding Rossmann-fold domains"/>
    <property type="match status" value="1"/>
</dbReference>
<dbReference type="Proteomes" id="UP000245533">
    <property type="component" value="Unassembled WGS sequence"/>
</dbReference>
<evidence type="ECO:0000256" key="1">
    <source>
        <dbReference type="ARBA" id="ARBA00006382"/>
    </source>
</evidence>
<dbReference type="InterPro" id="IPR006095">
    <property type="entry name" value="Glu/Leu/Phe/Val/Trp_DH"/>
</dbReference>
<proteinExistence type="inferred from homology"/>
<feature type="active site" description="Proton donor" evidence="4">
    <location>
        <position position="124"/>
    </location>
</feature>
<gene>
    <name evidence="10" type="ORF">DDZ15_01550</name>
</gene>
<dbReference type="PRINTS" id="PR00082">
    <property type="entry name" value="GLFDHDRGNASE"/>
</dbReference>
<dbReference type="GO" id="GO:0004352">
    <property type="term" value="F:glutamate dehydrogenase (NAD+) activity"/>
    <property type="evidence" value="ECO:0007669"/>
    <property type="project" value="TreeGrafter"/>
</dbReference>
<dbReference type="PANTHER" id="PTHR11606:SF13">
    <property type="entry name" value="GLUTAMATE DEHYDROGENASE 1, MITOCHONDRIAL"/>
    <property type="match status" value="1"/>
</dbReference>
<dbReference type="Gene3D" id="3.40.50.10860">
    <property type="entry name" value="Leucine Dehydrogenase, chain A, domain 1"/>
    <property type="match status" value="1"/>
</dbReference>
<evidence type="ECO:0000256" key="3">
    <source>
        <dbReference type="PIRNR" id="PIRNR000185"/>
    </source>
</evidence>
<evidence type="ECO:0000256" key="5">
    <source>
        <dbReference type="PIRSR" id="PIRSR000185-2"/>
    </source>
</evidence>
<protein>
    <recommendedName>
        <fullName evidence="3">Glutamate dehydrogenase</fullName>
    </recommendedName>
</protein>
<comment type="caution">
    <text evidence="10">The sequence shown here is derived from an EMBL/GenBank/DDBJ whole genome shotgun (WGS) entry which is preliminary data.</text>
</comment>
<dbReference type="SUPFAM" id="SSF53223">
    <property type="entry name" value="Aminoacid dehydrogenase-like, N-terminal domain"/>
    <property type="match status" value="1"/>
</dbReference>
<dbReference type="InterPro" id="IPR036291">
    <property type="entry name" value="NAD(P)-bd_dom_sf"/>
</dbReference>
<sequence length="435" mass="48055">MSSQKENTATNFYKEPGPKLDKESPFESMMERFRNAAEILNLDEGMFQYLASPFKQVIVSIPVVMDDGRIEVFEGYRVIHDNVLGPSKGGIRYAPDVNLDEVKALASWMTWKCAVVNVPFGGAKGGVRCDPKQLSMSELERLTRRYTANLLEVFGPDRDIPAPDMNTNEQIMAWIMDTYSMNSLKTETAVVTGKPIILGGSQGRKEATGRGVVTVTLAALSKIGLMPNKATVVVQGFGNVGSISADLMYQQGSRIIAVSDISGGYYNEKGLNIPEMMDYLKSNNNSLEGYPHAGAISNEDLLELECDVLIPAAKEDQISRDNAPNIKARIISEGANGPVTANADSILNDKGIMVIPDILANAGGVTVSYFEWVQDRQGYFWTEERVNRRLNRMMRSAFDNTYAVSEQYNITLRQAAYVYAIDRVATTLKMRGIYA</sequence>
<dbReference type="InterPro" id="IPR014362">
    <property type="entry name" value="Glu_DH"/>
</dbReference>
<dbReference type="AlphaFoldDB" id="A0A316TVB4"/>
<dbReference type="GO" id="GO:0000166">
    <property type="term" value="F:nucleotide binding"/>
    <property type="evidence" value="ECO:0007669"/>
    <property type="project" value="UniProtKB-KW"/>
</dbReference>
<dbReference type="PANTHER" id="PTHR11606">
    <property type="entry name" value="GLUTAMATE DEHYDROGENASE"/>
    <property type="match status" value="1"/>
</dbReference>
<evidence type="ECO:0000256" key="8">
    <source>
        <dbReference type="SAM" id="MobiDB-lite"/>
    </source>
</evidence>
<dbReference type="PROSITE" id="PS00074">
    <property type="entry name" value="GLFV_DEHYDROGENASE"/>
    <property type="match status" value="1"/>
</dbReference>
<dbReference type="PIRSF" id="PIRSF000185">
    <property type="entry name" value="Glu_DH"/>
    <property type="match status" value="1"/>
</dbReference>
<feature type="binding site" evidence="5">
    <location>
        <position position="239"/>
    </location>
    <ligand>
        <name>NAD(+)</name>
        <dbReference type="ChEBI" id="CHEBI:57540"/>
    </ligand>
</feature>
<keyword evidence="5" id="KW-0520">NAD</keyword>
<dbReference type="InterPro" id="IPR033922">
    <property type="entry name" value="NAD_bind_Glu_DH"/>
</dbReference>
<dbReference type="OrthoDB" id="9803297at2"/>
<dbReference type="Pfam" id="PF02812">
    <property type="entry name" value="ELFV_dehydrog_N"/>
    <property type="match status" value="1"/>
</dbReference>
<dbReference type="CDD" id="cd01076">
    <property type="entry name" value="NAD_bind_1_Glu_DH"/>
    <property type="match status" value="1"/>
</dbReference>
<accession>A0A316TVB4</accession>